<name>A0A1I8B263_MELHA</name>
<sequence length="221" mass="26131">MLEKVRQYENNNNEEYSILSTLHPPPSSFSSSSHSPSCSSSISSTSSSTNIYKKPYLKYKIIKIGEEKIIEMLAERKNSERLFLYNEQIFDVLYKIHMDTRHGRSMSMYSMIKNKFANITIEQIKLFLNSCEGCKNWNKNEKKLLTLLANNPNKEKKIEYKKFFEYEEKTIGCRYCPYKKIRNEKIKSTNALRSHLKKYHLDVLKEVRKEEIEVDVVVENE</sequence>
<dbReference type="Proteomes" id="UP000095281">
    <property type="component" value="Unplaced"/>
</dbReference>
<accession>A0A1I8B263</accession>
<protein>
    <submittedName>
        <fullName evidence="3">BED-type domain-containing protein</fullName>
    </submittedName>
</protein>
<evidence type="ECO:0000313" key="2">
    <source>
        <dbReference type="Proteomes" id="UP000095281"/>
    </source>
</evidence>
<organism evidence="2 3">
    <name type="scientific">Meloidogyne hapla</name>
    <name type="common">Root-knot nematode worm</name>
    <dbReference type="NCBI Taxonomy" id="6305"/>
    <lineage>
        <taxon>Eukaryota</taxon>
        <taxon>Metazoa</taxon>
        <taxon>Ecdysozoa</taxon>
        <taxon>Nematoda</taxon>
        <taxon>Chromadorea</taxon>
        <taxon>Rhabditida</taxon>
        <taxon>Tylenchina</taxon>
        <taxon>Tylenchomorpha</taxon>
        <taxon>Tylenchoidea</taxon>
        <taxon>Meloidogynidae</taxon>
        <taxon>Meloidogyninae</taxon>
        <taxon>Meloidogyne</taxon>
    </lineage>
</organism>
<keyword evidence="2" id="KW-1185">Reference proteome</keyword>
<dbReference type="WBParaSite" id="MhA1_Contig1227.frz3.gene7">
    <property type="protein sequence ID" value="MhA1_Contig1227.frz3.gene7"/>
    <property type="gene ID" value="MhA1_Contig1227.frz3.gene7"/>
</dbReference>
<proteinExistence type="predicted"/>
<dbReference type="AlphaFoldDB" id="A0A1I8B263"/>
<evidence type="ECO:0000313" key="3">
    <source>
        <dbReference type="WBParaSite" id="MhA1_Contig1227.frz3.gene7"/>
    </source>
</evidence>
<evidence type="ECO:0000256" key="1">
    <source>
        <dbReference type="SAM" id="MobiDB-lite"/>
    </source>
</evidence>
<feature type="compositionally biased region" description="Low complexity" evidence="1">
    <location>
        <begin position="28"/>
        <end position="48"/>
    </location>
</feature>
<reference evidence="3" key="1">
    <citation type="submission" date="2016-11" db="UniProtKB">
        <authorList>
            <consortium name="WormBaseParasite"/>
        </authorList>
    </citation>
    <scope>IDENTIFICATION</scope>
</reference>
<feature type="region of interest" description="Disordered" evidence="1">
    <location>
        <begin position="27"/>
        <end position="48"/>
    </location>
</feature>